<dbReference type="Pfam" id="PF06013">
    <property type="entry name" value="WXG100"/>
    <property type="match status" value="1"/>
</dbReference>
<dbReference type="Gene3D" id="1.10.287.1060">
    <property type="entry name" value="ESAT-6-like"/>
    <property type="match status" value="1"/>
</dbReference>
<protein>
    <recommendedName>
        <fullName evidence="1">ESAT-6-like protein</fullName>
    </recommendedName>
</protein>
<dbReference type="InterPro" id="IPR010310">
    <property type="entry name" value="T7SS_ESAT-6-like"/>
</dbReference>
<accession>A0ABS2V3V3</accession>
<dbReference type="InterPro" id="IPR036689">
    <property type="entry name" value="ESAT-6-like_sf"/>
</dbReference>
<evidence type="ECO:0000313" key="2">
    <source>
        <dbReference type="EMBL" id="MBM9624499.1"/>
    </source>
</evidence>
<dbReference type="EMBL" id="JAFEJA010000003">
    <property type="protein sequence ID" value="MBM9624499.1"/>
    <property type="molecule type" value="Genomic_DNA"/>
</dbReference>
<comment type="caution">
    <text evidence="2">The sequence shown here is derived from an EMBL/GenBank/DDBJ whole genome shotgun (WGS) entry which is preliminary data.</text>
</comment>
<keyword evidence="3" id="KW-1185">Reference proteome</keyword>
<sequence length="105" mass="11689">MPYGDDGIVHVNYGSVGEAVTSMQQITTAIRQRLAQLETGLQPLVNSWEGQDREAYYVKQREWNAAAEKLNAILASHGGLLDDIGASYDLNERKLRQGWENVQIG</sequence>
<gene>
    <name evidence="2" type="ORF">JE024_38780</name>
</gene>
<geneLocation type="plasmid" evidence="2">
    <name>unnamed1</name>
</geneLocation>
<dbReference type="NCBIfam" id="TIGR03930">
    <property type="entry name" value="WXG100_ESAT6"/>
    <property type="match status" value="1"/>
</dbReference>
<proteinExistence type="inferred from homology"/>
<dbReference type="RefSeq" id="WP_205378684.1">
    <property type="nucleotide sequence ID" value="NZ_JAFEJA010000003.1"/>
</dbReference>
<comment type="similarity">
    <text evidence="1">Belongs to the WXG100 family.</text>
</comment>
<evidence type="ECO:0000256" key="1">
    <source>
        <dbReference type="RuleBase" id="RU362001"/>
    </source>
</evidence>
<organism evidence="2 3">
    <name type="scientific">Streptomyces zhihengii</name>
    <dbReference type="NCBI Taxonomy" id="1818004"/>
    <lineage>
        <taxon>Bacteria</taxon>
        <taxon>Bacillati</taxon>
        <taxon>Actinomycetota</taxon>
        <taxon>Actinomycetes</taxon>
        <taxon>Kitasatosporales</taxon>
        <taxon>Streptomycetaceae</taxon>
        <taxon>Streptomyces</taxon>
    </lineage>
</organism>
<keyword evidence="2" id="KW-0614">Plasmid</keyword>
<reference evidence="2 3" key="1">
    <citation type="journal article" date="2016" name="Arch. Microbiol.">
        <title>Streptomyces zhihengii sp. nov., isolated from rhizospheric soil of Psammosilene tunicoides.</title>
        <authorList>
            <person name="Huang M.J."/>
            <person name="Fei J.J."/>
            <person name="Salam N."/>
            <person name="Kim C.J."/>
            <person name="Hozzein W.N."/>
            <person name="Xiao M."/>
            <person name="Huang H.Q."/>
            <person name="Li W.J."/>
        </authorList>
    </citation>
    <scope>NUCLEOTIDE SEQUENCE [LARGE SCALE GENOMIC DNA]</scope>
    <source>
        <strain evidence="2 3">YIM T102</strain>
    </source>
</reference>
<dbReference type="Proteomes" id="UP000664109">
    <property type="component" value="Unassembled WGS sequence"/>
</dbReference>
<dbReference type="SUPFAM" id="SSF140453">
    <property type="entry name" value="EsxAB dimer-like"/>
    <property type="match status" value="1"/>
</dbReference>
<name>A0ABS2V3V3_9ACTN</name>
<evidence type="ECO:0000313" key="3">
    <source>
        <dbReference type="Proteomes" id="UP000664109"/>
    </source>
</evidence>